<keyword evidence="58" id="KW-0862">Zinc</keyword>
<evidence type="ECO:0000256" key="26">
    <source>
        <dbReference type="ARBA" id="ARBA00022741"/>
    </source>
</evidence>
<dbReference type="Pfam" id="PF00948">
    <property type="entry name" value="Flavi_NS1"/>
    <property type="match status" value="1"/>
</dbReference>
<feature type="transmembrane region" description="Helical" evidence="60">
    <location>
        <begin position="2437"/>
        <end position="2456"/>
    </location>
</feature>
<keyword evidence="38 60" id="KW-1133">Transmembrane helix</keyword>
<keyword evidence="22" id="KW-0949">S-adenosyl-L-methionine</keyword>
<keyword evidence="8" id="KW-0696">RNA-directed RNA polymerase</keyword>
<feature type="binding site" evidence="58">
    <location>
        <position position="3232"/>
    </location>
    <ligand>
        <name>Zn(2+)</name>
        <dbReference type="ChEBI" id="CHEBI:29105"/>
        <label>2</label>
    </ligand>
</feature>
<evidence type="ECO:0000256" key="46">
    <source>
        <dbReference type="ARBA" id="ARBA00023296"/>
    </source>
</evidence>
<dbReference type="InterPro" id="IPR000208">
    <property type="entry name" value="Flavi_RdRp_fingers/palm"/>
</dbReference>
<feature type="transmembrane region" description="Helical" evidence="60">
    <location>
        <begin position="108"/>
        <end position="127"/>
    </location>
</feature>
<evidence type="ECO:0000256" key="52">
    <source>
        <dbReference type="ARBA" id="ARBA00035667"/>
    </source>
</evidence>
<feature type="disulfide bond" evidence="57">
    <location>
        <begin position="354"/>
        <end position="410"/>
    </location>
</feature>
<evidence type="ECO:0000256" key="59">
    <source>
        <dbReference type="SAM" id="MobiDB-lite"/>
    </source>
</evidence>
<evidence type="ECO:0000259" key="66">
    <source>
        <dbReference type="PROSITE" id="PS51591"/>
    </source>
</evidence>
<feature type="binding site" evidence="58">
    <location>
        <position position="2965"/>
    </location>
    <ligand>
        <name>Zn(2+)</name>
        <dbReference type="ChEBI" id="CHEBI:29105"/>
        <label>1</label>
    </ligand>
</feature>
<dbReference type="SMART" id="SM00487">
    <property type="entry name" value="DEXDc"/>
    <property type="match status" value="1"/>
</dbReference>
<evidence type="ECO:0000256" key="18">
    <source>
        <dbReference type="ARBA" id="ARBA00022632"/>
    </source>
</evidence>
<comment type="function">
    <text evidence="51">Required cofactor for the serine protease function of NS3. May have membrane-destabilizing activity and form viroporins.</text>
</comment>
<evidence type="ECO:0000256" key="7">
    <source>
        <dbReference type="ARBA" id="ARBA00020107"/>
    </source>
</evidence>
<keyword evidence="19" id="KW-0507">mRNA processing</keyword>
<dbReference type="InterPro" id="IPR001650">
    <property type="entry name" value="Helicase_C-like"/>
</dbReference>
<dbReference type="PROSITE" id="PS50507">
    <property type="entry name" value="RDRP_SSRNA_POS"/>
    <property type="match status" value="1"/>
</dbReference>
<evidence type="ECO:0000256" key="8">
    <source>
        <dbReference type="ARBA" id="ARBA00022484"/>
    </source>
</evidence>
<evidence type="ECO:0000256" key="43">
    <source>
        <dbReference type="ARBA" id="ARBA00023184"/>
    </source>
</evidence>
<dbReference type="Pfam" id="PF21659">
    <property type="entry name" value="Flavi_E_stem"/>
    <property type="match status" value="1"/>
</dbReference>
<evidence type="ECO:0000256" key="4">
    <source>
        <dbReference type="ARBA" id="ARBA00004385"/>
    </source>
</evidence>
<dbReference type="InterPro" id="IPR014756">
    <property type="entry name" value="Ig_E-set"/>
</dbReference>
<evidence type="ECO:0000256" key="60">
    <source>
        <dbReference type="SAM" id="Phobius"/>
    </source>
</evidence>
<dbReference type="InterPro" id="IPR001157">
    <property type="entry name" value="Flavi_NS1"/>
</dbReference>
<feature type="region of interest" description="Disordered" evidence="59">
    <location>
        <begin position="1"/>
        <end position="33"/>
    </location>
</feature>
<dbReference type="InterPro" id="IPR002877">
    <property type="entry name" value="RNA_MeTrfase_FtsJ_dom"/>
</dbReference>
<dbReference type="GO" id="GO:0003723">
    <property type="term" value="F:RNA binding"/>
    <property type="evidence" value="ECO:0007669"/>
    <property type="project" value="UniProtKB-KW"/>
</dbReference>
<dbReference type="InterPro" id="IPR026490">
    <property type="entry name" value="mRNA_cap_0/1_MeTrfase"/>
</dbReference>
<comment type="function">
    <text evidence="1">Functions as a signal peptide for NS4B and is required for the interferon antagonism activity of the latter.</text>
</comment>
<evidence type="ECO:0000256" key="20">
    <source>
        <dbReference type="ARBA" id="ARBA00022670"/>
    </source>
</evidence>
<evidence type="ECO:0000256" key="48">
    <source>
        <dbReference type="ARBA" id="ARBA00024317"/>
    </source>
</evidence>
<evidence type="ECO:0000256" key="30">
    <source>
        <dbReference type="ARBA" id="ARBA00022825"/>
    </source>
</evidence>
<keyword evidence="25 58" id="KW-0479">Metal-binding</keyword>
<dbReference type="GO" id="GO:0042025">
    <property type="term" value="C:host cell nucleus"/>
    <property type="evidence" value="ECO:0007669"/>
    <property type="project" value="UniProtKB-SubCell"/>
</dbReference>
<dbReference type="InterPro" id="IPR026470">
    <property type="entry name" value="Flavi_E_Stem/Anchor_dom"/>
</dbReference>
<feature type="transmembrane region" description="Helical" evidence="60">
    <location>
        <begin position="2247"/>
        <end position="2264"/>
    </location>
</feature>
<evidence type="ECO:0000256" key="27">
    <source>
        <dbReference type="ARBA" id="ARBA00022801"/>
    </source>
</evidence>
<evidence type="ECO:0000256" key="45">
    <source>
        <dbReference type="ARBA" id="ARBA00023280"/>
    </source>
</evidence>
<evidence type="ECO:0000256" key="35">
    <source>
        <dbReference type="ARBA" id="ARBA00022883"/>
    </source>
</evidence>
<comment type="subunit">
    <text evidence="50">Interacts (via N-terminus) with serine protease NS3.</text>
</comment>
<keyword evidence="43" id="KW-1038">Host endoplasmic reticulum</keyword>
<dbReference type="InterPro" id="IPR011998">
    <property type="entry name" value="Flavi_Glycoprot_E_cen/dimer"/>
</dbReference>
<feature type="active site" description="Charge relay system; for serine protease NS3 activity" evidence="56">
    <location>
        <position position="1573"/>
    </location>
</feature>
<evidence type="ECO:0000259" key="64">
    <source>
        <dbReference type="PROSITE" id="PS51527"/>
    </source>
</evidence>
<dbReference type="Gene3D" id="3.40.50.300">
    <property type="entry name" value="P-loop containing nucleotide triphosphate hydrolases"/>
    <property type="match status" value="2"/>
</dbReference>
<dbReference type="EMBL" id="MH051229">
    <property type="protein sequence ID" value="QAU20974.1"/>
    <property type="molecule type" value="Genomic_RNA"/>
</dbReference>
<organism evidence="67">
    <name type="scientific">Yokose virus</name>
    <dbReference type="NCBI Taxonomy" id="64294"/>
    <lineage>
        <taxon>Viruses</taxon>
        <taxon>Riboviria</taxon>
        <taxon>Orthornavirae</taxon>
        <taxon>Kitrinoviricota</taxon>
        <taxon>Flasuviricetes</taxon>
        <taxon>Amarillovirales</taxon>
        <taxon>Flaviviridae</taxon>
        <taxon>Orthoflavivirus</taxon>
        <taxon>Orthoflavivirus yokoseense</taxon>
    </lineage>
</organism>
<evidence type="ECO:0000256" key="12">
    <source>
        <dbReference type="ARBA" id="ARBA00022553"/>
    </source>
</evidence>
<dbReference type="GO" id="GO:0006508">
    <property type="term" value="P:proteolysis"/>
    <property type="evidence" value="ECO:0007669"/>
    <property type="project" value="UniProtKB-KW"/>
</dbReference>
<feature type="transmembrane region" description="Helical" evidence="60">
    <location>
        <begin position="2219"/>
        <end position="2235"/>
    </location>
</feature>
<dbReference type="InterPro" id="IPR049486">
    <property type="entry name" value="NS3-hel_C_flaviviridae"/>
</dbReference>
<dbReference type="CDD" id="cd17038">
    <property type="entry name" value="Flavi_M"/>
    <property type="match status" value="1"/>
</dbReference>
<dbReference type="CDD" id="cd12149">
    <property type="entry name" value="Flavi_E_C"/>
    <property type="match status" value="1"/>
</dbReference>
<keyword evidence="37" id="KW-0693">Viral RNA replication</keyword>
<keyword evidence="29" id="KW-0347">Helicase</keyword>
<dbReference type="GO" id="GO:0004252">
    <property type="term" value="F:serine-type endopeptidase activity"/>
    <property type="evidence" value="ECO:0007669"/>
    <property type="project" value="InterPro"/>
</dbReference>
<keyword evidence="42" id="KW-0325">Glycoprotein</keyword>
<feature type="binding site" evidence="58">
    <location>
        <position position="2968"/>
    </location>
    <ligand>
        <name>Zn(2+)</name>
        <dbReference type="ChEBI" id="CHEBI:29105"/>
        <label>1</label>
    </ligand>
</feature>
<dbReference type="GO" id="GO:0039654">
    <property type="term" value="P:fusion of virus membrane with host endosome membrane"/>
    <property type="evidence" value="ECO:0007669"/>
    <property type="project" value="UniProtKB-KW"/>
</dbReference>
<reference evidence="67" key="1">
    <citation type="submission" date="2018-03" db="EMBL/GenBank/DDBJ databases">
        <authorList>
            <person name="Yun F."/>
            <person name="Guodong L."/>
        </authorList>
    </citation>
    <scope>NUCLEOTIDE SEQUENCE</scope>
    <source>
        <strain evidence="67">XYBX1332</strain>
    </source>
</reference>
<evidence type="ECO:0000256" key="47">
    <source>
        <dbReference type="ARBA" id="ARBA00023443"/>
    </source>
</evidence>
<dbReference type="Gene3D" id="1.10.8.970">
    <property type="entry name" value="Flavivirus envelope glycoprotein M-like"/>
    <property type="match status" value="1"/>
</dbReference>
<dbReference type="GO" id="GO:0004483">
    <property type="term" value="F:methyltransferase cap1 activity"/>
    <property type="evidence" value="ECO:0007669"/>
    <property type="project" value="InterPro"/>
</dbReference>
<feature type="domain" description="Helicase C-terminal" evidence="63">
    <location>
        <begin position="1829"/>
        <end position="2009"/>
    </location>
</feature>
<dbReference type="CDD" id="cd23204">
    <property type="entry name" value="Flavivirus_RdRp"/>
    <property type="match status" value="1"/>
</dbReference>
<feature type="disulfide bond" evidence="57">
    <location>
        <begin position="591"/>
        <end position="621"/>
    </location>
</feature>
<dbReference type="Pfam" id="PF07652">
    <property type="entry name" value="Flavi_DEAD"/>
    <property type="match status" value="1"/>
</dbReference>
<dbReference type="SMART" id="SM00490">
    <property type="entry name" value="HELICc"/>
    <property type="match status" value="1"/>
</dbReference>
<dbReference type="InterPro" id="IPR038302">
    <property type="entry name" value="Env_glycoprot_M_sf_flavivir"/>
</dbReference>
<dbReference type="GO" id="GO:0005524">
    <property type="term" value="F:ATP binding"/>
    <property type="evidence" value="ECO:0007669"/>
    <property type="project" value="UniProtKB-KW"/>
</dbReference>
<dbReference type="GO" id="GO:0052170">
    <property type="term" value="P:symbiont-mediated suppression of host innate immune response"/>
    <property type="evidence" value="ECO:0007669"/>
    <property type="project" value="UniProtKB-KW"/>
</dbReference>
<evidence type="ECO:0000256" key="37">
    <source>
        <dbReference type="ARBA" id="ARBA00022953"/>
    </source>
</evidence>
<evidence type="ECO:0000259" key="65">
    <source>
        <dbReference type="PROSITE" id="PS51528"/>
    </source>
</evidence>
<dbReference type="InterPro" id="IPR009003">
    <property type="entry name" value="Peptidase_S1_PA"/>
</dbReference>
<dbReference type="Pfam" id="PF01004">
    <property type="entry name" value="Flavi_M"/>
    <property type="match status" value="1"/>
</dbReference>
<dbReference type="InterPro" id="IPR011492">
    <property type="entry name" value="Flavi_DEAD"/>
</dbReference>
<evidence type="ECO:0000256" key="50">
    <source>
        <dbReference type="ARBA" id="ARBA00025871"/>
    </source>
</evidence>
<evidence type="ECO:0000256" key="5">
    <source>
        <dbReference type="ARBA" id="ARBA00004461"/>
    </source>
</evidence>
<feature type="disulfide bond" evidence="57">
    <location>
        <begin position="368"/>
        <end position="399"/>
    </location>
</feature>
<keyword evidence="32" id="KW-0067">ATP-binding</keyword>
<dbReference type="Gene3D" id="1.20.1280.260">
    <property type="match status" value="1"/>
</dbReference>
<dbReference type="InterPro" id="IPR001528">
    <property type="entry name" value="Flavi_NS4B"/>
</dbReference>
<comment type="function">
    <text evidence="48">Component of the viral RNA replication complex that functions in virion assembly and antagonizes the host immune response.</text>
</comment>
<name>A0A410UD31_9FLAV</name>
<keyword evidence="11" id="KW-0964">Secreted</keyword>
<dbReference type="NCBIfam" id="TIGR04240">
    <property type="entry name" value="flavi_E_stem"/>
    <property type="match status" value="1"/>
</dbReference>
<keyword evidence="36" id="KW-0694">RNA-binding</keyword>
<evidence type="ECO:0000256" key="58">
    <source>
        <dbReference type="PIRSR" id="PIRSR003817-4"/>
    </source>
</evidence>
<protein>
    <recommendedName>
        <fullName evidence="7">Genome polyprotein</fullName>
    </recommendedName>
</protein>
<feature type="transmembrane region" description="Helical" evidence="60">
    <location>
        <begin position="2357"/>
        <end position="2390"/>
    </location>
</feature>
<dbReference type="InterPro" id="IPR038345">
    <property type="entry name" value="Flavi_E_Stem/Anchor_dom_sf"/>
</dbReference>
<keyword evidence="46" id="KW-1160">Virus entry into host cell</keyword>
<proteinExistence type="predicted"/>
<dbReference type="InterPro" id="IPR038055">
    <property type="entry name" value="Glycoprot_E_dimer_dom"/>
</dbReference>
<evidence type="ECO:0000256" key="56">
    <source>
        <dbReference type="PIRSR" id="PIRSR003817-1"/>
    </source>
</evidence>
<sequence>MKNRKQNTRFSGVNNKKQNPTKKKQGKNKTAVMNRGKRSLQQYGINPIMRIRAMIVYLITMILTGRQWTKGMKMFWKRVNPQMAIATLKKVRNISSNLMNGLIKKRRRSALCYGWFVLLWITVIGALQVGRMRYAGKFVLTLNATKYDVGKTFDIANGSCSIMTVDAGNWCEDNVIYQCPTLTTNENPEDVDCWCYGVPDVYVTYGRCKHDGRPRRSQRSVALTSHVEETLNTRGEKWAVERFGKQQLEKVERWIIRNPLYAIAVVAISYMIGGNAGQRILICALLLLVAPAYSTHCTNIEKRDFLQSTSGSSWTTLVLEHGGCVTLTAKDKPSVDIWLSSVTINDPPLIRKVCYKATLSEHKTSNKCPTTGEAYLDEESDNQFVCKRGFSDRGWGNGCGLYGKGSIVACSKFTCNHDMHLMEIDQNKIHFKVTAQVHTSERDSTSKDWKREAEFTMVSGPKIVEFTGYGTATITCNLKTTMDLGNYYVAKMAEDYFLLNKQWVTDLPLPWTSSTATAWREKHYLAHFEEPHATTVSVTSLGNQEGALKMSMAGATRITFSDSKYHIRGGHAVCQIQLQGLTMKGITYTMCKGGYSFSKTPVDSGHQTVMMKVKVSKATPCRVPVSVVESMTDNINRGVVITTNPVAFETTTEVLIEVVPPFGDSVIIIGNGEDKLTYQWHQEGSTIGKAFSETLKGIERLTILGDDAWDFGSTGGIFNTIGKAVHTVFGTAFSAVFGGVSWIVKVLIGLAFLWLGINSKNGTLTMVLLAIGGILVFLGMGVGAEQACSVSWERREIKCGDGLFIFRDTNDFLGKYKMYPTSPREIASVIAQTFQDGACGLNSVDDLEHRMWKSIEDEVNHVLSENGVELSVVVQEPQQTYRRGGKTFSPSQRNFEYGWKTWGKSFYSAVERKNNSFIIDALDQNECKNADRVWNSLELEEFGFGVFKTKMFLKPKFEYTKKCPTYLLGAAVKHDRAVHGDQNMWMESKFINETWQITQLEIFSYRECLWPPMHTAGTSSVLESELFMPKEIGGPVTLHNHIPGYATQVYGAWHLPGMEIKREECPGTIVQVKEDCSKRGPSVRSTTASNKVIPHWCCRACTMPPVSYRNANECWYAMEIRPENMQEEHLVKSWVSAEEGRKADQFTSGLFALVIMMDLFIHKRISPAKHHLLIMLLGILTLLGGVTYRDLARCLLLLGHTFNTMTSGEEVAHLGVVALMKIRAGFATGYYLARPLGPKGKFLIMVALSILQTSLPMEATFMDWADSIGLTVALIDALYTMKAESWTLLGLVALNPLGSKLATKVITTVMFGVCAGILIIHKPTSMRRVSPQLIVSGLTEWKIARGWILGLLVCANRIHSVKKQRSLDWTDGMTVIGVIAALLGLLFGDRDELLAPFMIGSVLLLCYVFSMKNDGLELEKAADVSWDDEAEQLGESERFDVTVNHNGEFNLINEKPIPWTHVLLGTGLLIVSTIHPIGLVVAAFAFWYYQYTKQRSNILWELPEINQKLPNLTEGVPDGVYRIMQKGILGPHQKGVGVAKNGTFHTMWHVTHGSLLKLNGKLVTPNWANVKKDLIAYGGPWRLVDQWEEDEDVQVIVCSPRNPIKNIQTTPSVFVTKEGKKIGAVSLDYPPGTSGSPIVNKQGEVIGLYGNGILTEEKRFVSAIAQASQDEISTPTLDLSLSKGSLHILDLHPGSGKTRKILPSILKTCVEKRLRTLILAPTKVVLSEMFDAVKDLPARFHTSASLETKKSGALLDFMCHATLANRLLEPTRYVNWEVVIMDEAHFLDPHSIAVRGWMQQLVNLKLAAVILMTATPPGTSDPFPESNGSIEDHQLDIPEEPWKKGYDWIMEDPRPTAWFMPSIRASNIMAAFLKKNGKKVVVLNRKTFDKEYTVLREEKPDFILTTDIAEMGANLPVERVIDPRTCMRPVLIEDKNRVELQGPLPITASSAAQRRGRIGRNPDRNTDSYMYEGETSEDNGDLVCWKEALIILDNMEIPGGFTMGLFGSEARKVDHVPGEYRLKPDARKRFRNLMRKYDFTPWLAWKVAKNTKELEMAWIIQGPKENRILNEFGEILTFKSRYGSIEKIQPIWSDARMFMDGSTQKSFLEYASTTRTMTAMVEKVALIPEVLKERVQDAFDTYYTLYKAEEKSRSYQIALDQLPEALITTMCLGALTMATCGILLYLMLPKGTSRMTLAFITMLITGAGLWAGGLSTVKVASSMLVFFILCVVLIPDAGMQRSLQDNYLAYFIITLISCVALIAANENGYLEKTKHDVFGKRDWEQPIKMRLIEKWINLDLQPATSWTLYAVIVGVLSPLYHHIEHVNYGAISLQGISQSAAALFQMDKGYPFMRLRIPLVLLLIGALNDLTAITAGLGLLCATIHWTLVLPGLKAKLAKQALRRTYHGVTKNAVVDGLCTNDLETGDDMPERFEKQLGTFMLIGLVFLNVLINHNLNTFLEGMVLISASLQPLITGTPNPYWNQQVAVGVSGLMRGNYMAIVGMAHTLWQAQSSRRGGIGTGITPGEMWKKDLNKLGKSQFEQYKRSCILEVDRTHARESLKNGIQDGAAVSRGSAKLRWMEERGYVKPFGTVIDLGCGRGGWSYYSAAQKNVKKVLAFTLGIQGHEKPIMRTTLGWNLIKFKDKTDVFTMDVIPGDTLLCDIGESSPSIATEEQRTLKVLNCARQWLTEGGFSEFCIKVLCPYTPLIMEELSRLQLKFGGGLVRVPLSRNSTHEMYWVSGTRTDIVGSVTNVSRLLTRRMLNKPQPPTMEDDVYFDSGTRSVEHDLGPIDLNKIEKRLELIKKEYGNTWFQDDNHPYRSWHYLGSYLTRGGGTAASMTNGIVKLISQPWDAVAGVACMAMTDTTPFGQQRVFKEKVDTRPPEPNGTVRAVMRMTNDWVFKHLARKKQPRLCTKEEFISKVRSHAAIGAFVPELEGWSSAHEAVQDPRFWALVDEERELHKKGECRTCVYNMMGKREKKPSEFGKAKGSRAIWYMWLGARFLEFEALGFLNEDHWVSRENSFSGVEGIGLQYLGHVLNTLERKSGNSYYADDTAGWDTRITVADLDDEQSILTYMRPDHRILAEAVMNLAYKHKIVRVERPLKGGRTAMDIIYRQEHRGSGQVVTYAFNTITNMKVQLIRMAEAEQVLPHPSEEWTTEHSNNLWHWLCENGEDRLSRMAVSGDDCVVKPIDDRFATALSYLNHMAKIRKDISEWKPSRAISNVEEVPFCSHHFHKLTLRDGRNIIAPCRDQDELIGRARISPGNGWMVRETAPLSKAYANMWKLFYFHRRDLRLMANAINSSVPIDWVPTGRTTWSIHGKGEWMTSENMLDVWNRVWIEDNPFVEKKTLVSKWQDIPYIPKSQDVRCGSMIGTSKRSSWAEALPHTINKVRSIVGETEKYSNYLETQNRFKTFVNSIIGDVL</sequence>
<dbReference type="Gene3D" id="3.30.70.2840">
    <property type="entry name" value="Flavivirus RNA-directed RNA polymerase, thumb domain"/>
    <property type="match status" value="3"/>
</dbReference>
<dbReference type="InterPro" id="IPR046811">
    <property type="entry name" value="Flavi_NS5_thumb"/>
</dbReference>
<keyword evidence="33" id="KW-0946">Virion</keyword>
<feature type="active site" description="Charge relay system; for serine protease NS3 activity" evidence="56">
    <location>
        <position position="1634"/>
    </location>
</feature>
<keyword evidence="20" id="KW-0645">Protease</keyword>
<dbReference type="Gene3D" id="2.60.98.10">
    <property type="entry name" value="Tick-borne Encephalitis virus Glycoprotein, domain 1"/>
    <property type="match status" value="1"/>
</dbReference>
<dbReference type="GO" id="GO:0039502">
    <property type="term" value="P:symbiont-mediated suppression of host type I interferon-mediated signaling pathway"/>
    <property type="evidence" value="ECO:0007669"/>
    <property type="project" value="UniProtKB-KW"/>
</dbReference>
<dbReference type="SUPFAM" id="SSF52540">
    <property type="entry name" value="P-loop containing nucleoside triphosphate hydrolases"/>
    <property type="match status" value="2"/>
</dbReference>
<feature type="domain" description="MRNA cap 0-1 NS5-type MT" evidence="66">
    <location>
        <begin position="2518"/>
        <end position="2782"/>
    </location>
</feature>
<evidence type="ECO:0000256" key="17">
    <source>
        <dbReference type="ARBA" id="ARBA00022603"/>
    </source>
</evidence>
<dbReference type="PROSITE" id="PS51192">
    <property type="entry name" value="HELICASE_ATP_BIND_1"/>
    <property type="match status" value="1"/>
</dbReference>
<evidence type="ECO:0000256" key="16">
    <source>
        <dbReference type="ARBA" id="ARBA00022595"/>
    </source>
</evidence>
<comment type="subcellular location">
    <subcellularLocation>
        <location evidence="3">Host endoplasmic reticulum membrane</location>
        <topology evidence="3">Multi-pass membrane protein</topology>
    </subcellularLocation>
    <subcellularLocation>
        <location evidence="5">Host endoplasmic reticulum membrane</location>
        <topology evidence="5">Peripheral membrane protein</topology>
        <orientation evidence="5">Cytoplasmic side</orientation>
    </subcellularLocation>
    <subcellularLocation>
        <location evidence="47">Host endoplasmic reticulum membrane</location>
        <topology evidence="47">Peripheral membrane protein</topology>
        <orientation evidence="47">Lumenal side</orientation>
    </subcellularLocation>
    <subcellularLocation>
        <location evidence="2">Host nucleus</location>
    </subcellularLocation>
    <subcellularLocation>
        <location evidence="6">Secreted</location>
    </subcellularLocation>
    <subcellularLocation>
        <location evidence="4">Virion membrane</location>
        <topology evidence="4">Multi-pass membrane protein</topology>
    </subcellularLocation>
</comment>
<dbReference type="Pfam" id="PF00949">
    <property type="entry name" value="Peptidase_S7"/>
    <property type="match status" value="1"/>
</dbReference>
<dbReference type="PIRSF" id="PIRSF003817">
    <property type="entry name" value="Gen_Poly_FLV"/>
    <property type="match status" value="1"/>
</dbReference>
<keyword evidence="24" id="KW-0548">Nucleotidyltransferase</keyword>
<dbReference type="InterPro" id="IPR043502">
    <property type="entry name" value="DNA/RNA_pol_sf"/>
</dbReference>
<dbReference type="GO" id="GO:0046983">
    <property type="term" value="F:protein dimerization activity"/>
    <property type="evidence" value="ECO:0007669"/>
    <property type="project" value="InterPro"/>
</dbReference>
<evidence type="ECO:0000256" key="53">
    <source>
        <dbReference type="ARBA" id="ARBA00046942"/>
    </source>
</evidence>
<comment type="subunit">
    <text evidence="52">Forms heterodimers with envelope protein E in the endoplasmic reticulum and Golgi.</text>
</comment>
<evidence type="ECO:0000256" key="23">
    <source>
        <dbReference type="ARBA" id="ARBA00022692"/>
    </source>
</evidence>
<dbReference type="InterPro" id="IPR000336">
    <property type="entry name" value="Flavivir/Alphavir_Ig-like_sf"/>
</dbReference>
<evidence type="ECO:0000256" key="39">
    <source>
        <dbReference type="ARBA" id="ARBA00023042"/>
    </source>
</evidence>
<evidence type="ECO:0000256" key="36">
    <source>
        <dbReference type="ARBA" id="ARBA00022884"/>
    </source>
</evidence>
<keyword evidence="13" id="KW-0167">Capsid protein</keyword>
<dbReference type="GO" id="GO:0039564">
    <property type="term" value="P:symbiont-mediated suppression of host JAK-STAT cascade via inhibition of STAT2 activity"/>
    <property type="evidence" value="ECO:0007669"/>
    <property type="project" value="UniProtKB-KW"/>
</dbReference>
<keyword evidence="17" id="KW-0489">Methyltransferase</keyword>
<dbReference type="GO" id="GO:0019062">
    <property type="term" value="P:virion attachment to host cell"/>
    <property type="evidence" value="ECO:0007669"/>
    <property type="project" value="UniProtKB-KW"/>
</dbReference>
<dbReference type="Pfam" id="PF02832">
    <property type="entry name" value="Flavi_glycop_C"/>
    <property type="match status" value="1"/>
</dbReference>
<feature type="binding site" evidence="58">
    <location>
        <position position="3367"/>
    </location>
    <ligand>
        <name>Zn(2+)</name>
        <dbReference type="ChEBI" id="CHEBI:29105"/>
        <label>2</label>
    </ligand>
</feature>
<evidence type="ECO:0000256" key="51">
    <source>
        <dbReference type="ARBA" id="ARBA00035601"/>
    </source>
</evidence>
<dbReference type="InterPro" id="IPR038688">
    <property type="entry name" value="Flavi_propep_sf"/>
</dbReference>
<keyword evidence="28" id="KW-1161">Viral attachment to host cell</keyword>
<evidence type="ECO:0000256" key="31">
    <source>
        <dbReference type="ARBA" id="ARBA00022830"/>
    </source>
</evidence>
<dbReference type="GO" id="GO:0019028">
    <property type="term" value="C:viral capsid"/>
    <property type="evidence" value="ECO:0007669"/>
    <property type="project" value="UniProtKB-KW"/>
</dbReference>
<dbReference type="PROSITE" id="PS51528">
    <property type="entry name" value="FLAVIVIRUS_NS3PRO"/>
    <property type="match status" value="1"/>
</dbReference>
<keyword evidence="44" id="KW-0922">Interferon antiviral system evasion</keyword>
<dbReference type="Pfam" id="PF01003">
    <property type="entry name" value="Flavi_capsid"/>
    <property type="match status" value="1"/>
</dbReference>
<keyword evidence="40 60" id="KW-0472">Membrane</keyword>
<feature type="disulfide bond" evidence="57">
    <location>
        <begin position="386"/>
        <end position="415"/>
    </location>
</feature>
<dbReference type="InterPro" id="IPR029063">
    <property type="entry name" value="SAM-dependent_MTases_sf"/>
</dbReference>
<dbReference type="InterPro" id="IPR000404">
    <property type="entry name" value="Flavi_NS4A"/>
</dbReference>
<keyword evidence="35" id="KW-1106">Inhibition of host STAT2 by virus</keyword>
<dbReference type="Gene3D" id="2.40.10.10">
    <property type="entry name" value="Trypsin-like serine proteases"/>
    <property type="match status" value="1"/>
</dbReference>
<keyword evidence="12" id="KW-0597">Phosphoprotein</keyword>
<feature type="domain" description="Flavivirus NS2B" evidence="64">
    <location>
        <begin position="1366"/>
        <end position="1495"/>
    </location>
</feature>
<evidence type="ECO:0000256" key="13">
    <source>
        <dbReference type="ARBA" id="ARBA00022561"/>
    </source>
</evidence>
<evidence type="ECO:0000256" key="22">
    <source>
        <dbReference type="ARBA" id="ARBA00022691"/>
    </source>
</evidence>
<dbReference type="GO" id="GO:0004482">
    <property type="term" value="F:mRNA 5'-cap (guanine-N7-)-methyltransferase activity"/>
    <property type="evidence" value="ECO:0007669"/>
    <property type="project" value="InterPro"/>
</dbReference>
<feature type="active site" description="Charge relay system; for serine protease NS3 activity" evidence="56">
    <location>
        <position position="1549"/>
    </location>
</feature>
<evidence type="ECO:0000256" key="57">
    <source>
        <dbReference type="PIRSR" id="PIRSR003817-3"/>
    </source>
</evidence>
<evidence type="ECO:0000256" key="11">
    <source>
        <dbReference type="ARBA" id="ARBA00022525"/>
    </source>
</evidence>
<comment type="catalytic activity">
    <reaction evidence="54">
        <text>a ribonucleoside 5'-triphosphate + H2O = a ribonucleoside 5'-diphosphate + phosphate + H(+)</text>
        <dbReference type="Rhea" id="RHEA:23680"/>
        <dbReference type="ChEBI" id="CHEBI:15377"/>
        <dbReference type="ChEBI" id="CHEBI:15378"/>
        <dbReference type="ChEBI" id="CHEBI:43474"/>
        <dbReference type="ChEBI" id="CHEBI:57930"/>
        <dbReference type="ChEBI" id="CHEBI:61557"/>
        <dbReference type="EC" id="3.6.1.15"/>
    </reaction>
</comment>
<evidence type="ECO:0000256" key="28">
    <source>
        <dbReference type="ARBA" id="ARBA00022804"/>
    </source>
</evidence>
<evidence type="ECO:0000256" key="19">
    <source>
        <dbReference type="ARBA" id="ARBA00022664"/>
    </source>
</evidence>
<dbReference type="Pfam" id="PF01350">
    <property type="entry name" value="Flavi_NS4A"/>
    <property type="match status" value="1"/>
</dbReference>
<dbReference type="Gene3D" id="3.30.67.10">
    <property type="entry name" value="Viral Envelope Glycoprotein, domain 2"/>
    <property type="match status" value="1"/>
</dbReference>
<evidence type="ECO:0000259" key="62">
    <source>
        <dbReference type="PROSITE" id="PS51192"/>
    </source>
</evidence>
<dbReference type="InterPro" id="IPR007094">
    <property type="entry name" value="RNA-dir_pol_PSvirus"/>
</dbReference>
<keyword evidence="14" id="KW-1048">Host nucleus</keyword>
<feature type="region of interest" description="Disordered" evidence="59">
    <location>
        <begin position="1951"/>
        <end position="1975"/>
    </location>
</feature>
<dbReference type="InterPro" id="IPR027287">
    <property type="entry name" value="Flavi_E_Ig-like"/>
</dbReference>
<dbReference type="Gene3D" id="2.60.260.50">
    <property type="entry name" value="Flavivirus polyprotein propeptide domain"/>
    <property type="match status" value="1"/>
</dbReference>
<evidence type="ECO:0000256" key="3">
    <source>
        <dbReference type="ARBA" id="ARBA00004153"/>
    </source>
</evidence>
<keyword evidence="41 57" id="KW-1015">Disulfide bond</keyword>
<keyword evidence="10" id="KW-1170">Fusion of virus membrane with host endosomal membrane</keyword>
<dbReference type="PROSITE" id="PS51194">
    <property type="entry name" value="HELICASE_CTER"/>
    <property type="match status" value="1"/>
</dbReference>
<feature type="domain" description="Peptidase S7" evidence="65">
    <location>
        <begin position="1496"/>
        <end position="1677"/>
    </location>
</feature>
<dbReference type="InterPro" id="IPR013755">
    <property type="entry name" value="Flav_gly_cen_dom_subdom1"/>
</dbReference>
<dbReference type="Gene3D" id="2.60.40.350">
    <property type="match status" value="1"/>
</dbReference>
<evidence type="ECO:0000256" key="14">
    <source>
        <dbReference type="ARBA" id="ARBA00022562"/>
    </source>
</evidence>
<dbReference type="InterPro" id="IPR027417">
    <property type="entry name" value="P-loop_NTPase"/>
</dbReference>
<keyword evidence="18" id="KW-1090">Inhibition of host innate immune response by virus</keyword>
<dbReference type="Gene3D" id="3.40.50.150">
    <property type="entry name" value="Vaccinia Virus protein VP39"/>
    <property type="match status" value="1"/>
</dbReference>
<feature type="transmembrane region" description="Helical" evidence="60">
    <location>
        <begin position="1462"/>
        <end position="1489"/>
    </location>
</feature>
<evidence type="ECO:0000256" key="41">
    <source>
        <dbReference type="ARBA" id="ARBA00023157"/>
    </source>
</evidence>
<evidence type="ECO:0000256" key="10">
    <source>
        <dbReference type="ARBA" id="ARBA00022510"/>
    </source>
</evidence>
<dbReference type="SUPFAM" id="SSF53335">
    <property type="entry name" value="S-adenosyl-L-methionine-dependent methyltransferases"/>
    <property type="match status" value="1"/>
</dbReference>
<feature type="disulfide bond" evidence="57">
    <location>
        <begin position="297"/>
        <end position="324"/>
    </location>
</feature>
<feature type="binding site" evidence="58">
    <location>
        <position position="2956"/>
    </location>
    <ligand>
        <name>Zn(2+)</name>
        <dbReference type="ChEBI" id="CHEBI:29105"/>
        <label>1</label>
    </ligand>
</feature>
<evidence type="ECO:0000256" key="34">
    <source>
        <dbReference type="ARBA" id="ARBA00022870"/>
    </source>
</evidence>
<evidence type="ECO:0000256" key="15">
    <source>
        <dbReference type="ARBA" id="ARBA00022581"/>
    </source>
</evidence>
<dbReference type="GO" id="GO:0005198">
    <property type="term" value="F:structural molecule activity"/>
    <property type="evidence" value="ECO:0007669"/>
    <property type="project" value="InterPro"/>
</dbReference>
<feature type="transmembrane region" description="Helical" evidence="60">
    <location>
        <begin position="2165"/>
        <end position="2188"/>
    </location>
</feature>
<evidence type="ECO:0000256" key="44">
    <source>
        <dbReference type="ARBA" id="ARBA00023258"/>
    </source>
</evidence>
<dbReference type="Pfam" id="PF20483">
    <property type="entry name" value="Flavi_NS5_thumb"/>
    <property type="match status" value="1"/>
</dbReference>
<evidence type="ECO:0000256" key="29">
    <source>
        <dbReference type="ARBA" id="ARBA00022806"/>
    </source>
</evidence>
<feature type="transmembrane region" description="Helical" evidence="60">
    <location>
        <begin position="732"/>
        <end position="757"/>
    </location>
</feature>
<dbReference type="InterPro" id="IPR000069">
    <property type="entry name" value="Env_glycoprot_M_flavivir"/>
</dbReference>
<dbReference type="Pfam" id="PF01002">
    <property type="entry name" value="Flavi_NS2B"/>
    <property type="match status" value="1"/>
</dbReference>
<dbReference type="PROSITE" id="PS51527">
    <property type="entry name" value="FLAVIVIRUS_NS2B"/>
    <property type="match status" value="1"/>
</dbReference>
<dbReference type="InterPro" id="IPR002535">
    <property type="entry name" value="Flavi_propep"/>
</dbReference>
<keyword evidence="26" id="KW-0547">Nucleotide-binding</keyword>
<evidence type="ECO:0000256" key="2">
    <source>
        <dbReference type="ARBA" id="ARBA00004147"/>
    </source>
</evidence>
<evidence type="ECO:0000256" key="49">
    <source>
        <dbReference type="ARBA" id="ARBA00024468"/>
    </source>
</evidence>
<dbReference type="GO" id="GO:0003724">
    <property type="term" value="F:RNA helicase activity"/>
    <property type="evidence" value="ECO:0007669"/>
    <property type="project" value="UniProtKB-EC"/>
</dbReference>
<evidence type="ECO:0000256" key="24">
    <source>
        <dbReference type="ARBA" id="ARBA00022695"/>
    </source>
</evidence>
<dbReference type="Pfam" id="PF01349">
    <property type="entry name" value="Flavi_NS4B"/>
    <property type="match status" value="1"/>
</dbReference>
<dbReference type="Gene3D" id="1.10.260.90">
    <property type="match status" value="1"/>
</dbReference>
<comment type="catalytic activity">
    <reaction evidence="55">
        <text>ATP + H2O = ADP + phosphate + H(+)</text>
        <dbReference type="Rhea" id="RHEA:13065"/>
        <dbReference type="ChEBI" id="CHEBI:15377"/>
        <dbReference type="ChEBI" id="CHEBI:15378"/>
        <dbReference type="ChEBI" id="CHEBI:30616"/>
        <dbReference type="ChEBI" id="CHEBI:43474"/>
        <dbReference type="ChEBI" id="CHEBI:456216"/>
        <dbReference type="EC" id="3.6.4.13"/>
    </reaction>
</comment>
<evidence type="ECO:0000256" key="40">
    <source>
        <dbReference type="ARBA" id="ARBA00023136"/>
    </source>
</evidence>
<keyword evidence="9" id="KW-1168">Fusion of virus membrane with host membrane</keyword>
<dbReference type="PROSITE" id="PS51591">
    <property type="entry name" value="RNA_CAP01_NS5_MT"/>
    <property type="match status" value="1"/>
</dbReference>
<feature type="transmembrane region" description="Helical" evidence="60">
    <location>
        <begin position="1367"/>
        <end position="1387"/>
    </location>
</feature>
<keyword evidence="21" id="KW-0808">Transferase</keyword>
<dbReference type="GO" id="GO:0044167">
    <property type="term" value="C:host cell endoplasmic reticulum membrane"/>
    <property type="evidence" value="ECO:0007669"/>
    <property type="project" value="UniProtKB-SubCell"/>
</dbReference>
<evidence type="ECO:0000259" key="63">
    <source>
        <dbReference type="PROSITE" id="PS51194"/>
    </source>
</evidence>
<dbReference type="SUPFAM" id="SSF81296">
    <property type="entry name" value="E set domains"/>
    <property type="match status" value="1"/>
</dbReference>
<feature type="domain" description="RdRp catalytic" evidence="61">
    <location>
        <begin position="3046"/>
        <end position="3197"/>
    </location>
</feature>
<dbReference type="GO" id="GO:0046872">
    <property type="term" value="F:metal ion binding"/>
    <property type="evidence" value="ECO:0007669"/>
    <property type="project" value="UniProtKB-KW"/>
</dbReference>
<evidence type="ECO:0000256" key="54">
    <source>
        <dbReference type="ARBA" id="ARBA00047631"/>
    </source>
</evidence>
<keyword evidence="30" id="KW-0720">Serine protease</keyword>
<keyword evidence="16" id="KW-1162">Viral penetration into host cytoplasm</keyword>
<dbReference type="GO" id="GO:0003968">
    <property type="term" value="F:RNA-directed RNA polymerase activity"/>
    <property type="evidence" value="ECO:0007669"/>
    <property type="project" value="UniProtKB-KW"/>
</dbReference>
<evidence type="ECO:0000256" key="1">
    <source>
        <dbReference type="ARBA" id="ARBA00003504"/>
    </source>
</evidence>
<evidence type="ECO:0000256" key="42">
    <source>
        <dbReference type="ARBA" id="ARBA00023180"/>
    </source>
</evidence>
<dbReference type="Pfam" id="PF01570">
    <property type="entry name" value="Flavi_propep"/>
    <property type="match status" value="1"/>
</dbReference>
<evidence type="ECO:0000256" key="6">
    <source>
        <dbReference type="ARBA" id="ARBA00004613"/>
    </source>
</evidence>
<evidence type="ECO:0000259" key="61">
    <source>
        <dbReference type="PROSITE" id="PS50507"/>
    </source>
</evidence>
<dbReference type="Gene3D" id="3.30.387.10">
    <property type="entry name" value="Viral Envelope Glycoprotein, domain 3"/>
    <property type="match status" value="1"/>
</dbReference>
<accession>A0A410UD31</accession>
<dbReference type="GO" id="GO:0039694">
    <property type="term" value="P:viral RNA genome replication"/>
    <property type="evidence" value="ECO:0007669"/>
    <property type="project" value="InterPro"/>
</dbReference>
<dbReference type="InterPro" id="IPR014001">
    <property type="entry name" value="Helicase_ATP-bd"/>
</dbReference>
<keyword evidence="27" id="KW-0378">Hydrolase</keyword>
<feature type="domain" description="Helicase ATP-binding" evidence="62">
    <location>
        <begin position="1678"/>
        <end position="1834"/>
    </location>
</feature>
<feature type="binding site" evidence="58">
    <location>
        <position position="3248"/>
    </location>
    <ligand>
        <name>Zn(2+)</name>
        <dbReference type="ChEBI" id="CHEBI:29105"/>
        <label>2</label>
    </ligand>
</feature>
<feature type="transmembrane region" description="Helical" evidence="60">
    <location>
        <begin position="1393"/>
        <end position="1410"/>
    </location>
</feature>
<evidence type="ECO:0000256" key="55">
    <source>
        <dbReference type="ARBA" id="ARBA00047984"/>
    </source>
</evidence>
<dbReference type="SUPFAM" id="SSF56983">
    <property type="entry name" value="Viral glycoprotein, central and dimerisation domains"/>
    <property type="match status" value="1"/>
</dbReference>
<keyword evidence="39" id="KW-0506">mRNA capping</keyword>
<dbReference type="GO" id="GO:0017111">
    <property type="term" value="F:ribonucleoside triphosphate phosphatase activity"/>
    <property type="evidence" value="ECO:0007669"/>
    <property type="project" value="UniProtKB-EC"/>
</dbReference>
<evidence type="ECO:0000256" key="33">
    <source>
        <dbReference type="ARBA" id="ARBA00022844"/>
    </source>
</evidence>
<keyword evidence="15" id="KW-0945">Host-virus interaction</keyword>
<evidence type="ECO:0000256" key="21">
    <source>
        <dbReference type="ARBA" id="ARBA00022679"/>
    </source>
</evidence>
<keyword evidence="31" id="KW-1114">Inhibition of host interferon signaling pathway by virus</keyword>
<reference evidence="67" key="2">
    <citation type="journal article" date="2019" name="Virol. J.">
        <title>Genetic diversity of the Yokose virus, XYBX1332, isolated from bats (Myotis daubentonii) in China.</title>
        <authorList>
            <person name="Feng Y."/>
            <person name="Ren X."/>
            <person name="Xu Z."/>
            <person name="Fu S."/>
            <person name="Li X."/>
            <person name="Zhang H."/>
            <person name="Yang W."/>
            <person name="Zhang Y."/>
            <person name="Liang G."/>
        </authorList>
    </citation>
    <scope>NUCLEOTIDE SEQUENCE</scope>
    <source>
        <strain evidence="67">XYBX1332</strain>
    </source>
</reference>
<evidence type="ECO:0000313" key="67">
    <source>
        <dbReference type="EMBL" id="QAU20974.1"/>
    </source>
</evidence>
<dbReference type="InterPro" id="IPR036253">
    <property type="entry name" value="Glycoprot_cen/dimer_sf"/>
</dbReference>
<feature type="disulfide bond" evidence="57">
    <location>
        <begin position="476"/>
        <end position="574"/>
    </location>
</feature>
<dbReference type="SUPFAM" id="SSF50494">
    <property type="entry name" value="Trypsin-like serine proteases"/>
    <property type="match status" value="1"/>
</dbReference>
<dbReference type="CDD" id="cd20761">
    <property type="entry name" value="capping_2-OMTase_Flaviviridae"/>
    <property type="match status" value="1"/>
</dbReference>
<feature type="binding site" evidence="58">
    <location>
        <position position="2960"/>
    </location>
    <ligand>
        <name>Zn(2+)</name>
        <dbReference type="ChEBI" id="CHEBI:29105"/>
        <label>1</label>
    </ligand>
</feature>
<dbReference type="InterPro" id="IPR001122">
    <property type="entry name" value="Flavi_capsidC"/>
</dbReference>
<dbReference type="InterPro" id="IPR000487">
    <property type="entry name" value="Flavi_NS2B"/>
</dbReference>
<dbReference type="GO" id="GO:0005576">
    <property type="term" value="C:extracellular region"/>
    <property type="evidence" value="ECO:0007669"/>
    <property type="project" value="UniProtKB-SubCell"/>
</dbReference>
<dbReference type="InterPro" id="IPR043504">
    <property type="entry name" value="Peptidase_S1_PA_chymotrypsin"/>
</dbReference>
<evidence type="ECO:0000256" key="25">
    <source>
        <dbReference type="ARBA" id="ARBA00022723"/>
    </source>
</evidence>
<comment type="catalytic activity">
    <reaction evidence="49">
        <text>Selective hydrolysis of -Xaa-Xaa-|-Yaa- bonds in which each of the Xaa can be either Arg or Lys and Yaa can be either Ser or Ala.</text>
        <dbReference type="EC" id="3.4.21.91"/>
    </reaction>
</comment>
<dbReference type="Pfam" id="PF01728">
    <property type="entry name" value="FtsJ"/>
    <property type="match status" value="1"/>
</dbReference>
<dbReference type="GO" id="GO:0055036">
    <property type="term" value="C:virion membrane"/>
    <property type="evidence" value="ECO:0007669"/>
    <property type="project" value="UniProtKB-SubCell"/>
</dbReference>
<feature type="transmembrane region" description="Helical" evidence="60">
    <location>
        <begin position="764"/>
        <end position="784"/>
    </location>
</feature>
<keyword evidence="23 60" id="KW-0812">Transmembrane</keyword>
<keyword evidence="45" id="KW-0899">Viral immunoevasion</keyword>
<dbReference type="Pfam" id="PF00972">
    <property type="entry name" value="Flavi_NS5"/>
    <property type="match status" value="1"/>
</dbReference>
<evidence type="ECO:0000256" key="32">
    <source>
        <dbReference type="ARBA" id="ARBA00022840"/>
    </source>
</evidence>
<feature type="transmembrane region" description="Helical" evidence="60">
    <location>
        <begin position="2195"/>
        <end position="2213"/>
    </location>
</feature>
<keyword evidence="34" id="KW-1043">Host membrane</keyword>
<dbReference type="InterPro" id="IPR001850">
    <property type="entry name" value="Flavi_NS3_S7"/>
</dbReference>
<evidence type="ECO:0000256" key="9">
    <source>
        <dbReference type="ARBA" id="ARBA00022506"/>
    </source>
</evidence>
<dbReference type="InterPro" id="IPR014412">
    <property type="entry name" value="Gen_Poly_FLV"/>
</dbReference>
<comment type="subunit">
    <text evidence="53">Forms a heterodimer with serine protease NS3. May form homooligomers.</text>
</comment>
<evidence type="ECO:0000256" key="38">
    <source>
        <dbReference type="ARBA" id="ARBA00022989"/>
    </source>
</evidence>
<dbReference type="InterPro" id="IPR047530">
    <property type="entry name" value="Flavi_RdRp"/>
</dbReference>
<dbReference type="Pfam" id="PF20907">
    <property type="entry name" value="Flav_NS3-hel_C"/>
    <property type="match status" value="1"/>
</dbReference>
<dbReference type="GO" id="GO:0046718">
    <property type="term" value="P:symbiont entry into host cell"/>
    <property type="evidence" value="ECO:0007669"/>
    <property type="project" value="UniProtKB-KW"/>
</dbReference>
<dbReference type="Gene3D" id="2.40.10.120">
    <property type="match status" value="2"/>
</dbReference>
<feature type="transmembrane region" description="Helical" evidence="60">
    <location>
        <begin position="1301"/>
        <end position="1321"/>
    </location>
</feature>
<dbReference type="Pfam" id="PF00869">
    <property type="entry name" value="Flavi_glycoprot"/>
    <property type="match status" value="1"/>
</dbReference>
<dbReference type="SUPFAM" id="SSF56672">
    <property type="entry name" value="DNA/RNA polymerases"/>
    <property type="match status" value="1"/>
</dbReference>
<dbReference type="InterPro" id="IPR013756">
    <property type="entry name" value="GlyE_cen_dom_subdom2"/>
</dbReference>
<dbReference type="CDD" id="cd17931">
    <property type="entry name" value="DEXHc_viral_Ns3"/>
    <property type="match status" value="1"/>
</dbReference>